<feature type="domain" description="ABC transporter" evidence="4">
    <location>
        <begin position="15"/>
        <end position="249"/>
    </location>
</feature>
<gene>
    <name evidence="5" type="ORF">GCM10023349_14320</name>
</gene>
<dbReference type="PANTHER" id="PTHR24220:SF685">
    <property type="entry name" value="ABC TRANSPORTER RELATED"/>
    <property type="match status" value="1"/>
</dbReference>
<keyword evidence="2" id="KW-0547">Nucleotide-binding</keyword>
<accession>A0ABP8X2P4</accession>
<dbReference type="InterPro" id="IPR017871">
    <property type="entry name" value="ABC_transporter-like_CS"/>
</dbReference>
<evidence type="ECO:0000256" key="1">
    <source>
        <dbReference type="ARBA" id="ARBA00022448"/>
    </source>
</evidence>
<name>A0ABP8X2P4_9ACTN</name>
<reference evidence="6" key="1">
    <citation type="journal article" date="2019" name="Int. J. Syst. Evol. Microbiol.">
        <title>The Global Catalogue of Microorganisms (GCM) 10K type strain sequencing project: providing services to taxonomists for standard genome sequencing and annotation.</title>
        <authorList>
            <consortium name="The Broad Institute Genomics Platform"/>
            <consortium name="The Broad Institute Genome Sequencing Center for Infectious Disease"/>
            <person name="Wu L."/>
            <person name="Ma J."/>
        </authorList>
    </citation>
    <scope>NUCLEOTIDE SEQUENCE [LARGE SCALE GENOMIC DNA]</scope>
    <source>
        <strain evidence="6">JCM 18531</strain>
    </source>
</reference>
<protein>
    <submittedName>
        <fullName evidence="5">ABC transporter ATP-binding protein</fullName>
    </submittedName>
</protein>
<dbReference type="Gene3D" id="3.40.50.300">
    <property type="entry name" value="P-loop containing nucleotide triphosphate hydrolases"/>
    <property type="match status" value="1"/>
</dbReference>
<keyword evidence="6" id="KW-1185">Reference proteome</keyword>
<dbReference type="PROSITE" id="PS50893">
    <property type="entry name" value="ABC_TRANSPORTER_2"/>
    <property type="match status" value="1"/>
</dbReference>
<dbReference type="RefSeq" id="WP_345520559.1">
    <property type="nucleotide sequence ID" value="NZ_BAABKM010000002.1"/>
</dbReference>
<dbReference type="EMBL" id="BAABKM010000002">
    <property type="protein sequence ID" value="GAA4699192.1"/>
    <property type="molecule type" value="Genomic_DNA"/>
</dbReference>
<organism evidence="5 6">
    <name type="scientific">Nocardioides conyzicola</name>
    <dbReference type="NCBI Taxonomy" id="1651781"/>
    <lineage>
        <taxon>Bacteria</taxon>
        <taxon>Bacillati</taxon>
        <taxon>Actinomycetota</taxon>
        <taxon>Actinomycetes</taxon>
        <taxon>Propionibacteriales</taxon>
        <taxon>Nocardioidaceae</taxon>
        <taxon>Nocardioides</taxon>
    </lineage>
</organism>
<dbReference type="InterPro" id="IPR017911">
    <property type="entry name" value="MacB-like_ATP-bd"/>
</dbReference>
<dbReference type="InterPro" id="IPR015854">
    <property type="entry name" value="ABC_transpr_LolD-like"/>
</dbReference>
<evidence type="ECO:0000259" key="4">
    <source>
        <dbReference type="PROSITE" id="PS50893"/>
    </source>
</evidence>
<evidence type="ECO:0000313" key="5">
    <source>
        <dbReference type="EMBL" id="GAA4699192.1"/>
    </source>
</evidence>
<dbReference type="GO" id="GO:0005524">
    <property type="term" value="F:ATP binding"/>
    <property type="evidence" value="ECO:0007669"/>
    <property type="project" value="UniProtKB-KW"/>
</dbReference>
<dbReference type="Proteomes" id="UP001499974">
    <property type="component" value="Unassembled WGS sequence"/>
</dbReference>
<evidence type="ECO:0000313" key="6">
    <source>
        <dbReference type="Proteomes" id="UP001499974"/>
    </source>
</evidence>
<evidence type="ECO:0000256" key="3">
    <source>
        <dbReference type="ARBA" id="ARBA00022840"/>
    </source>
</evidence>
<dbReference type="SMART" id="SM00382">
    <property type="entry name" value="AAA"/>
    <property type="match status" value="1"/>
</dbReference>
<dbReference type="SUPFAM" id="SSF52540">
    <property type="entry name" value="P-loop containing nucleoside triphosphate hydrolases"/>
    <property type="match status" value="1"/>
</dbReference>
<dbReference type="PROSITE" id="PS00211">
    <property type="entry name" value="ABC_TRANSPORTER_1"/>
    <property type="match status" value="1"/>
</dbReference>
<keyword evidence="1" id="KW-0813">Transport</keyword>
<evidence type="ECO:0000256" key="2">
    <source>
        <dbReference type="ARBA" id="ARBA00022741"/>
    </source>
</evidence>
<comment type="caution">
    <text evidence="5">The sequence shown here is derived from an EMBL/GenBank/DDBJ whole genome shotgun (WGS) entry which is preliminary data.</text>
</comment>
<dbReference type="CDD" id="cd03255">
    <property type="entry name" value="ABC_MJ0796_LolCDE_FtsE"/>
    <property type="match status" value="1"/>
</dbReference>
<proteinExistence type="predicted"/>
<dbReference type="Pfam" id="PF00005">
    <property type="entry name" value="ABC_tran"/>
    <property type="match status" value="1"/>
</dbReference>
<keyword evidence="3 5" id="KW-0067">ATP-binding</keyword>
<dbReference type="InterPro" id="IPR003439">
    <property type="entry name" value="ABC_transporter-like_ATP-bd"/>
</dbReference>
<dbReference type="InterPro" id="IPR003593">
    <property type="entry name" value="AAA+_ATPase"/>
</dbReference>
<dbReference type="InterPro" id="IPR027417">
    <property type="entry name" value="P-loop_NTPase"/>
</dbReference>
<dbReference type="PANTHER" id="PTHR24220">
    <property type="entry name" value="IMPORT ATP-BINDING PROTEIN"/>
    <property type="match status" value="1"/>
</dbReference>
<sequence length="250" mass="26469">MNSPTSTATMAPPAVHLIDVHKTYPGAEPVHAVRGVSLALPTGSFTAVMGPSGSGKSTLLSCAAGLDTPTSGRILVGDREIGSLSSDALTRFRREHVGFVFQSYNLIGHLTVIDNIRLPMVLARREPDPGWLAELVAAVGLTGLEDRRPGELSGGQAQRVAIARALLPRPTVVLADEPTGALDSRTGTQVLEVLRETARRLGQTVVVVTHDPRVAAAADRVLFLADGRLVDQLDQPTVEQITARMIALGR</sequence>